<organism evidence="2">
    <name type="scientific">Sulfurisphaera javensis</name>
    <dbReference type="NCBI Taxonomy" id="2049879"/>
    <lineage>
        <taxon>Archaea</taxon>
        <taxon>Thermoproteota</taxon>
        <taxon>Thermoprotei</taxon>
        <taxon>Sulfolobales</taxon>
        <taxon>Sulfolobaceae</taxon>
        <taxon>Sulfurisphaera</taxon>
    </lineage>
</organism>
<proteinExistence type="predicted"/>
<feature type="transmembrane region" description="Helical" evidence="1">
    <location>
        <begin position="12"/>
        <end position="32"/>
    </location>
</feature>
<keyword evidence="1" id="KW-0812">Transmembrane</keyword>
<dbReference type="KEGG" id="sjv:SJAV_05020"/>
<name>A0AAT9GNV7_9CREN</name>
<sequence length="94" mass="10600">MITQRVNILELLILVVLIILLIASLINPLLLFPAIGVSMLQAGFNKGFLPIPFSLILLLLLGLRGDYYSIAIMTILAFLLLLLITDRIKYYPFR</sequence>
<feature type="transmembrane region" description="Helical" evidence="1">
    <location>
        <begin position="67"/>
        <end position="85"/>
    </location>
</feature>
<evidence type="ECO:0000256" key="1">
    <source>
        <dbReference type="SAM" id="Phobius"/>
    </source>
</evidence>
<dbReference type="RefSeq" id="WP_369610772.1">
    <property type="nucleotide sequence ID" value="NZ_AP031322.1"/>
</dbReference>
<dbReference type="GeneID" id="92353434"/>
<keyword evidence="1" id="KW-0472">Membrane</keyword>
<evidence type="ECO:0000313" key="2">
    <source>
        <dbReference type="EMBL" id="BFH72558.1"/>
    </source>
</evidence>
<dbReference type="AlphaFoldDB" id="A0AAT9GNV7"/>
<dbReference type="EMBL" id="AP031322">
    <property type="protein sequence ID" value="BFH72558.1"/>
    <property type="molecule type" value="Genomic_DNA"/>
</dbReference>
<accession>A0AAT9GNV7</accession>
<protein>
    <submittedName>
        <fullName evidence="2">Uncharacterized protein</fullName>
    </submittedName>
</protein>
<reference evidence="2" key="1">
    <citation type="submission" date="2024-03" db="EMBL/GenBank/DDBJ databases">
        <title>Complete genome sequence of Sulfurisphaera javensis strain KD-1.</title>
        <authorList>
            <person name="Sakai H."/>
            <person name="Nur N."/>
            <person name="Suwanto A."/>
            <person name="Kurosawa N."/>
        </authorList>
    </citation>
    <scope>NUCLEOTIDE SEQUENCE</scope>
    <source>
        <strain evidence="2">KD-1</strain>
    </source>
</reference>
<gene>
    <name evidence="2" type="ORF">SJAV_05020</name>
</gene>
<keyword evidence="1" id="KW-1133">Transmembrane helix</keyword>